<keyword evidence="3" id="KW-1185">Reference proteome</keyword>
<feature type="region of interest" description="Disordered" evidence="1">
    <location>
        <begin position="1"/>
        <end position="40"/>
    </location>
</feature>
<name>A0A392SN54_9FABA</name>
<protein>
    <submittedName>
        <fullName evidence="2">Uncharacterized protein</fullName>
    </submittedName>
</protein>
<feature type="non-terminal residue" evidence="2">
    <location>
        <position position="1"/>
    </location>
</feature>
<comment type="caution">
    <text evidence="2">The sequence shown here is derived from an EMBL/GenBank/DDBJ whole genome shotgun (WGS) entry which is preliminary data.</text>
</comment>
<evidence type="ECO:0000313" key="3">
    <source>
        <dbReference type="Proteomes" id="UP000265520"/>
    </source>
</evidence>
<dbReference type="AlphaFoldDB" id="A0A392SN54"/>
<evidence type="ECO:0000256" key="1">
    <source>
        <dbReference type="SAM" id="MobiDB-lite"/>
    </source>
</evidence>
<proteinExistence type="predicted"/>
<dbReference type="EMBL" id="LXQA010399863">
    <property type="protein sequence ID" value="MCI49350.1"/>
    <property type="molecule type" value="Genomic_DNA"/>
</dbReference>
<sequence>EVRQHGDDDAGNDDDLDAVADAVDDDEATQSMEGDDDEYE</sequence>
<accession>A0A392SN54</accession>
<reference evidence="2 3" key="1">
    <citation type="journal article" date="2018" name="Front. Plant Sci.">
        <title>Red Clover (Trifolium pratense) and Zigzag Clover (T. medium) - A Picture of Genomic Similarities and Differences.</title>
        <authorList>
            <person name="Dluhosova J."/>
            <person name="Istvanek J."/>
            <person name="Nedelnik J."/>
            <person name="Repkova J."/>
        </authorList>
    </citation>
    <scope>NUCLEOTIDE SEQUENCE [LARGE SCALE GENOMIC DNA]</scope>
    <source>
        <strain evidence="3">cv. 10/8</strain>
        <tissue evidence="2">Leaf</tissue>
    </source>
</reference>
<dbReference type="Proteomes" id="UP000265520">
    <property type="component" value="Unassembled WGS sequence"/>
</dbReference>
<evidence type="ECO:0000313" key="2">
    <source>
        <dbReference type="EMBL" id="MCI49350.1"/>
    </source>
</evidence>
<organism evidence="2 3">
    <name type="scientific">Trifolium medium</name>
    <dbReference type="NCBI Taxonomy" id="97028"/>
    <lineage>
        <taxon>Eukaryota</taxon>
        <taxon>Viridiplantae</taxon>
        <taxon>Streptophyta</taxon>
        <taxon>Embryophyta</taxon>
        <taxon>Tracheophyta</taxon>
        <taxon>Spermatophyta</taxon>
        <taxon>Magnoliopsida</taxon>
        <taxon>eudicotyledons</taxon>
        <taxon>Gunneridae</taxon>
        <taxon>Pentapetalae</taxon>
        <taxon>rosids</taxon>
        <taxon>fabids</taxon>
        <taxon>Fabales</taxon>
        <taxon>Fabaceae</taxon>
        <taxon>Papilionoideae</taxon>
        <taxon>50 kb inversion clade</taxon>
        <taxon>NPAAA clade</taxon>
        <taxon>Hologalegina</taxon>
        <taxon>IRL clade</taxon>
        <taxon>Trifolieae</taxon>
        <taxon>Trifolium</taxon>
    </lineage>
</organism>
<feature type="compositionally biased region" description="Acidic residues" evidence="1">
    <location>
        <begin position="9"/>
        <end position="40"/>
    </location>
</feature>